<sequence length="111" mass="12687">MSKPIQTVEELDAVLHWRGKHAQAIKELDALQQKLAVATAMHPFAEKVIRKLERFQECADDGQGADIGRHWFDLLTQLGLLNRVQRSPALWEMTQQGEDALELSRKNVKSR</sequence>
<organism evidence="1 2">
    <name type="scientific">Pseudomonas lurida</name>
    <dbReference type="NCBI Taxonomy" id="244566"/>
    <lineage>
        <taxon>Bacteria</taxon>
        <taxon>Pseudomonadati</taxon>
        <taxon>Pseudomonadota</taxon>
        <taxon>Gammaproteobacteria</taxon>
        <taxon>Pseudomonadales</taxon>
        <taxon>Pseudomonadaceae</taxon>
        <taxon>Pseudomonas</taxon>
    </lineage>
</organism>
<evidence type="ECO:0000313" key="1">
    <source>
        <dbReference type="EMBL" id="WLH05425.1"/>
    </source>
</evidence>
<dbReference type="EMBL" id="CP117450">
    <property type="protein sequence ID" value="WLH05425.1"/>
    <property type="molecule type" value="Genomic_DNA"/>
</dbReference>
<proteinExistence type="predicted"/>
<keyword evidence="2" id="KW-1185">Reference proteome</keyword>
<reference evidence="1 2" key="1">
    <citation type="submission" date="2023-02" db="EMBL/GenBank/DDBJ databases">
        <title>Evolution of Hrp T3SS in non-pathogenic Pseudomonas fluorescens.</title>
        <authorList>
            <person name="Liao K."/>
            <person name="Wei H."/>
            <person name="Gu Y."/>
        </authorList>
    </citation>
    <scope>NUCLEOTIDE SEQUENCE [LARGE SCALE GENOMIC DNA]</scope>
    <source>
        <strain evidence="1 2">FP2043</strain>
    </source>
</reference>
<protein>
    <submittedName>
        <fullName evidence="1">Uncharacterized protein</fullName>
    </submittedName>
</protein>
<dbReference type="RefSeq" id="WP_305387695.1">
    <property type="nucleotide sequence ID" value="NZ_CP117450.1"/>
</dbReference>
<evidence type="ECO:0000313" key="2">
    <source>
        <dbReference type="Proteomes" id="UP001236748"/>
    </source>
</evidence>
<gene>
    <name evidence="1" type="ORF">PSH67_21675</name>
</gene>
<dbReference type="Proteomes" id="UP001236748">
    <property type="component" value="Chromosome"/>
</dbReference>
<accession>A0ABY9FQ47</accession>
<name>A0ABY9FQ47_9PSED</name>